<dbReference type="PROSITE" id="PS50850">
    <property type="entry name" value="MFS"/>
    <property type="match status" value="1"/>
</dbReference>
<dbReference type="EMBL" id="LDPH01000034">
    <property type="protein sequence ID" value="KLV21923.1"/>
    <property type="molecule type" value="Genomic_DNA"/>
</dbReference>
<dbReference type="PANTHER" id="PTHR23517">
    <property type="entry name" value="RESISTANCE PROTEIN MDTM, PUTATIVE-RELATED-RELATED"/>
    <property type="match status" value="1"/>
</dbReference>
<dbReference type="OrthoDB" id="3268460at2"/>
<evidence type="ECO:0000256" key="7">
    <source>
        <dbReference type="SAM" id="Phobius"/>
    </source>
</evidence>
<feature type="transmembrane region" description="Helical" evidence="7">
    <location>
        <begin position="157"/>
        <end position="177"/>
    </location>
</feature>
<feature type="transmembrane region" description="Helical" evidence="7">
    <location>
        <begin position="98"/>
        <end position="121"/>
    </location>
</feature>
<evidence type="ECO:0000313" key="10">
    <source>
        <dbReference type="Proteomes" id="UP000036045"/>
    </source>
</evidence>
<evidence type="ECO:0000256" key="2">
    <source>
        <dbReference type="ARBA" id="ARBA00022448"/>
    </source>
</evidence>
<dbReference type="Gene3D" id="1.20.1250.20">
    <property type="entry name" value="MFS general substrate transporter like domains"/>
    <property type="match status" value="2"/>
</dbReference>
<dbReference type="Proteomes" id="UP000036045">
    <property type="component" value="Unassembled WGS sequence"/>
</dbReference>
<evidence type="ECO:0000256" key="5">
    <source>
        <dbReference type="ARBA" id="ARBA00022989"/>
    </source>
</evidence>
<evidence type="ECO:0000256" key="3">
    <source>
        <dbReference type="ARBA" id="ARBA00022475"/>
    </source>
</evidence>
<comment type="subcellular location">
    <subcellularLocation>
        <location evidence="1">Cell membrane</location>
        <topology evidence="1">Multi-pass membrane protein</topology>
    </subcellularLocation>
</comment>
<dbReference type="SUPFAM" id="SSF103473">
    <property type="entry name" value="MFS general substrate transporter"/>
    <property type="match status" value="1"/>
</dbReference>
<feature type="transmembrane region" description="Helical" evidence="7">
    <location>
        <begin position="280"/>
        <end position="297"/>
    </location>
</feature>
<dbReference type="InterPro" id="IPR020846">
    <property type="entry name" value="MFS_dom"/>
</dbReference>
<keyword evidence="3" id="KW-1003">Cell membrane</keyword>
<feature type="transmembrane region" description="Helical" evidence="7">
    <location>
        <begin position="303"/>
        <end position="321"/>
    </location>
</feature>
<feature type="transmembrane region" description="Helical" evidence="7">
    <location>
        <begin position="367"/>
        <end position="386"/>
    </location>
</feature>
<dbReference type="InterPro" id="IPR011701">
    <property type="entry name" value="MFS"/>
</dbReference>
<sequence>MPRSLWLLVIGMAVNVTGSSLLWPLNSIYIHEHLGKTLTVAGFILMLNSGASVIGNLIGGILYDKLGGYPSILLGISLTAFSLLGLTLFHNWEAYCTFFTLSGFGSGIIYPSMYAMAGNVWPEGGRKAFNSIYVAQNVGVALGSAIGGFIASYSFQLIFLSNTLMYGVFFLIAFFSYKNIQVKADVLPSTNGTASKRKGKHLLKGSPAMYSLGILGLGYLLCWICYVQWQATISTHTQELGIPLTQYSLLWAVNGGLIVFGQPLISFFTKKVCTSIKKQMLIGIGIFIVSFLIVGKAEFFTGFLAAMIILTIGEMLIWPAVPTIADKLAPKGKEGFFQGIVNSTATGGRMIGPLVGGMLVDSSGMTLLVPILVVLLVISLFTAFFYDYPTKEASKLTPKTN</sequence>
<keyword evidence="10" id="KW-1185">Reference proteome</keyword>
<evidence type="ECO:0000256" key="1">
    <source>
        <dbReference type="ARBA" id="ARBA00004651"/>
    </source>
</evidence>
<protein>
    <submittedName>
        <fullName evidence="9">Multidrug MFS transporter</fullName>
    </submittedName>
</protein>
<reference evidence="9 10" key="1">
    <citation type="submission" date="2015-05" db="EMBL/GenBank/DDBJ databases">
        <title>Whole genome sequence and identification of bacterial endophytes from Costus igneus.</title>
        <authorList>
            <person name="Lee Y.P."/>
            <person name="Gan H.M."/>
            <person name="Eng W."/>
            <person name="Wheatley M.S."/>
            <person name="Caraballo A."/>
            <person name="Polter S."/>
            <person name="Savka M.A."/>
            <person name="Hudson A.O."/>
        </authorList>
    </citation>
    <scope>NUCLEOTIDE SEQUENCE [LARGE SCALE GENOMIC DNA]</scope>
    <source>
        <strain evidence="9 10">RIT379</strain>
    </source>
</reference>
<dbReference type="PATRIC" id="fig|1397.4.peg.3627"/>
<evidence type="ECO:0000256" key="6">
    <source>
        <dbReference type="ARBA" id="ARBA00023136"/>
    </source>
</evidence>
<evidence type="ECO:0000313" key="9">
    <source>
        <dbReference type="EMBL" id="KLV21923.1"/>
    </source>
</evidence>
<feature type="transmembrane region" description="Helical" evidence="7">
    <location>
        <begin position="249"/>
        <end position="268"/>
    </location>
</feature>
<accession>A0A0J1I7I7</accession>
<name>A0A0J1I7I7_NIACI</name>
<dbReference type="AlphaFoldDB" id="A0A0J1I7I7"/>
<feature type="transmembrane region" description="Helical" evidence="7">
    <location>
        <begin position="42"/>
        <end position="63"/>
    </location>
</feature>
<evidence type="ECO:0000256" key="4">
    <source>
        <dbReference type="ARBA" id="ARBA00022692"/>
    </source>
</evidence>
<gene>
    <name evidence="9" type="ORF">ABW02_22490</name>
</gene>
<feature type="transmembrane region" description="Helical" evidence="7">
    <location>
        <begin position="72"/>
        <end position="92"/>
    </location>
</feature>
<dbReference type="CDD" id="cd17329">
    <property type="entry name" value="MFS_MdtH_MDR_like"/>
    <property type="match status" value="1"/>
</dbReference>
<keyword evidence="4 7" id="KW-0812">Transmembrane</keyword>
<dbReference type="InterPro" id="IPR050171">
    <property type="entry name" value="MFS_Transporters"/>
</dbReference>
<proteinExistence type="predicted"/>
<dbReference type="InterPro" id="IPR036259">
    <property type="entry name" value="MFS_trans_sf"/>
</dbReference>
<dbReference type="PANTHER" id="PTHR23517:SF10">
    <property type="entry name" value="MAJOR FACILITATOR SUPERFAMILY (MFS) PROFILE DOMAIN-CONTAINING PROTEIN"/>
    <property type="match status" value="1"/>
</dbReference>
<feature type="transmembrane region" description="Helical" evidence="7">
    <location>
        <begin position="208"/>
        <end position="229"/>
    </location>
</feature>
<keyword evidence="6 7" id="KW-0472">Membrane</keyword>
<evidence type="ECO:0000259" key="8">
    <source>
        <dbReference type="PROSITE" id="PS50850"/>
    </source>
</evidence>
<keyword evidence="5 7" id="KW-1133">Transmembrane helix</keyword>
<keyword evidence="2" id="KW-0813">Transport</keyword>
<dbReference type="GO" id="GO:0022857">
    <property type="term" value="F:transmembrane transporter activity"/>
    <property type="evidence" value="ECO:0007669"/>
    <property type="project" value="InterPro"/>
</dbReference>
<comment type="caution">
    <text evidence="9">The sequence shown here is derived from an EMBL/GenBank/DDBJ whole genome shotgun (WGS) entry which is preliminary data.</text>
</comment>
<dbReference type="GO" id="GO:0005886">
    <property type="term" value="C:plasma membrane"/>
    <property type="evidence" value="ECO:0007669"/>
    <property type="project" value="UniProtKB-SubCell"/>
</dbReference>
<dbReference type="Pfam" id="PF07690">
    <property type="entry name" value="MFS_1"/>
    <property type="match status" value="1"/>
</dbReference>
<feature type="transmembrane region" description="Helical" evidence="7">
    <location>
        <begin position="133"/>
        <end position="151"/>
    </location>
</feature>
<organism evidence="9 10">
    <name type="scientific">Niallia circulans</name>
    <name type="common">Bacillus circulans</name>
    <dbReference type="NCBI Taxonomy" id="1397"/>
    <lineage>
        <taxon>Bacteria</taxon>
        <taxon>Bacillati</taxon>
        <taxon>Bacillota</taxon>
        <taxon>Bacilli</taxon>
        <taxon>Bacillales</taxon>
        <taxon>Bacillaceae</taxon>
        <taxon>Niallia</taxon>
    </lineage>
</organism>
<dbReference type="RefSeq" id="WP_047944520.1">
    <property type="nucleotide sequence ID" value="NZ_JARTLH010000054.1"/>
</dbReference>
<feature type="domain" description="Major facilitator superfamily (MFS) profile" evidence="8">
    <location>
        <begin position="4"/>
        <end position="391"/>
    </location>
</feature>